<accession>A0ABP7SFH2</accession>
<comment type="caution">
    <text evidence="16">The sequence shown here is derived from an EMBL/GenBank/DDBJ whole genome shotgun (WGS) entry which is preliminary data.</text>
</comment>
<evidence type="ECO:0000256" key="14">
    <source>
        <dbReference type="SAM" id="Phobius"/>
    </source>
</evidence>
<comment type="subcellular location">
    <subcellularLocation>
        <location evidence="2">Endoplasmic reticulum membrane</location>
        <topology evidence="2">Multi-pass membrane protein</topology>
    </subcellularLocation>
</comment>
<evidence type="ECO:0000256" key="7">
    <source>
        <dbReference type="ARBA" id="ARBA00022832"/>
    </source>
</evidence>
<keyword evidence="17" id="KW-1185">Reference proteome</keyword>
<evidence type="ECO:0000256" key="12">
    <source>
        <dbReference type="ARBA" id="ARBA00023136"/>
    </source>
</evidence>
<evidence type="ECO:0000256" key="3">
    <source>
        <dbReference type="ARBA" id="ARBA00022516"/>
    </source>
</evidence>
<keyword evidence="6" id="KW-0256">Endoplasmic reticulum</keyword>
<protein>
    <submittedName>
        <fullName evidence="16">Sterol desaturase family protein</fullName>
    </submittedName>
</protein>
<evidence type="ECO:0000256" key="8">
    <source>
        <dbReference type="ARBA" id="ARBA00022833"/>
    </source>
</evidence>
<proteinExistence type="predicted"/>
<feature type="transmembrane region" description="Helical" evidence="14">
    <location>
        <begin position="28"/>
        <end position="49"/>
    </location>
</feature>
<evidence type="ECO:0000256" key="4">
    <source>
        <dbReference type="ARBA" id="ARBA00022692"/>
    </source>
</evidence>
<keyword evidence="11" id="KW-0443">Lipid metabolism</keyword>
<dbReference type="PANTHER" id="PTHR12863">
    <property type="entry name" value="FATTY ACID HYDROXYLASE"/>
    <property type="match status" value="1"/>
</dbReference>
<organism evidence="16 17">
    <name type="scientific">Sphingomonas swuensis</name>
    <dbReference type="NCBI Taxonomy" id="977800"/>
    <lineage>
        <taxon>Bacteria</taxon>
        <taxon>Pseudomonadati</taxon>
        <taxon>Pseudomonadota</taxon>
        <taxon>Alphaproteobacteria</taxon>
        <taxon>Sphingomonadales</taxon>
        <taxon>Sphingomonadaceae</taxon>
        <taxon>Sphingomonas</taxon>
    </lineage>
</organism>
<evidence type="ECO:0000313" key="16">
    <source>
        <dbReference type="EMBL" id="GAA4010997.1"/>
    </source>
</evidence>
<evidence type="ECO:0000256" key="9">
    <source>
        <dbReference type="ARBA" id="ARBA00022989"/>
    </source>
</evidence>
<gene>
    <name evidence="16" type="ORF">GCM10022280_05510</name>
</gene>
<evidence type="ECO:0000256" key="2">
    <source>
        <dbReference type="ARBA" id="ARBA00004477"/>
    </source>
</evidence>
<evidence type="ECO:0000256" key="5">
    <source>
        <dbReference type="ARBA" id="ARBA00022723"/>
    </source>
</evidence>
<evidence type="ECO:0000259" key="15">
    <source>
        <dbReference type="Pfam" id="PF04116"/>
    </source>
</evidence>
<keyword evidence="5" id="KW-0479">Metal-binding</keyword>
<dbReference type="EMBL" id="BAABBQ010000001">
    <property type="protein sequence ID" value="GAA4010997.1"/>
    <property type="molecule type" value="Genomic_DNA"/>
</dbReference>
<keyword evidence="13" id="KW-0275">Fatty acid biosynthesis</keyword>
<dbReference type="PANTHER" id="PTHR12863:SF1">
    <property type="entry name" value="FATTY ACID 2-HYDROXYLASE"/>
    <property type="match status" value="1"/>
</dbReference>
<evidence type="ECO:0000256" key="10">
    <source>
        <dbReference type="ARBA" id="ARBA00023002"/>
    </source>
</evidence>
<keyword evidence="3" id="KW-0444">Lipid biosynthesis</keyword>
<comment type="cofactor">
    <cofactor evidence="1">
        <name>Zn(2+)</name>
        <dbReference type="ChEBI" id="CHEBI:29105"/>
    </cofactor>
</comment>
<name>A0ABP7SFH2_9SPHN</name>
<dbReference type="InterPro" id="IPR014430">
    <property type="entry name" value="Scs7"/>
</dbReference>
<evidence type="ECO:0000256" key="11">
    <source>
        <dbReference type="ARBA" id="ARBA00023098"/>
    </source>
</evidence>
<dbReference type="InterPro" id="IPR006694">
    <property type="entry name" value="Fatty_acid_hydroxylase"/>
</dbReference>
<keyword evidence="4 14" id="KW-0812">Transmembrane</keyword>
<keyword evidence="7" id="KW-0276">Fatty acid metabolism</keyword>
<evidence type="ECO:0000313" key="17">
    <source>
        <dbReference type="Proteomes" id="UP001500235"/>
    </source>
</evidence>
<keyword evidence="12 14" id="KW-0472">Membrane</keyword>
<evidence type="ECO:0000256" key="1">
    <source>
        <dbReference type="ARBA" id="ARBA00001947"/>
    </source>
</evidence>
<evidence type="ECO:0000256" key="6">
    <source>
        <dbReference type="ARBA" id="ARBA00022824"/>
    </source>
</evidence>
<keyword evidence="10" id="KW-0560">Oxidoreductase</keyword>
<feature type="domain" description="Fatty acid hydroxylase" evidence="15">
    <location>
        <begin position="66"/>
        <end position="205"/>
    </location>
</feature>
<dbReference type="Pfam" id="PF04116">
    <property type="entry name" value="FA_hydroxylase"/>
    <property type="match status" value="1"/>
</dbReference>
<feature type="transmembrane region" description="Helical" evidence="14">
    <location>
        <begin position="55"/>
        <end position="76"/>
    </location>
</feature>
<reference evidence="17" key="1">
    <citation type="journal article" date="2019" name="Int. J. Syst. Evol. Microbiol.">
        <title>The Global Catalogue of Microorganisms (GCM) 10K type strain sequencing project: providing services to taxonomists for standard genome sequencing and annotation.</title>
        <authorList>
            <consortium name="The Broad Institute Genomics Platform"/>
            <consortium name="The Broad Institute Genome Sequencing Center for Infectious Disease"/>
            <person name="Wu L."/>
            <person name="Ma J."/>
        </authorList>
    </citation>
    <scope>NUCLEOTIDE SEQUENCE [LARGE SCALE GENOMIC DNA]</scope>
    <source>
        <strain evidence="17">JCM 17563</strain>
    </source>
</reference>
<dbReference type="Proteomes" id="UP001500235">
    <property type="component" value="Unassembled WGS sequence"/>
</dbReference>
<keyword evidence="8" id="KW-0862">Zinc</keyword>
<keyword evidence="9 14" id="KW-1133">Transmembrane helix</keyword>
<sequence>MSSSARPGIWKRSHYLDRMTLRQLWVAYFQYPAIIAYIALSLASILVWAEFPASPVRTALAAGSIVAAYPLVWYCLHRWVLHSNWMFKVPFLASTWKRIHYDHHQDPNHLEVLFGALHTTLPTIAGVALPIGYAIGGIGGAAGALAAGLLTTCVYEFVHCIQHLAYKPKSKVIAEMKKRHMAHHFHDERGNYGITSYFWDRALGTFYDRPERPAKSPTVFNLGYTDEVAQHYPWVKTLSGGIVASGHPRKRGDNSEKREAA</sequence>
<evidence type="ECO:0000256" key="13">
    <source>
        <dbReference type="ARBA" id="ARBA00023160"/>
    </source>
</evidence>